<comment type="caution">
    <text evidence="1">The sequence shown here is derived from an EMBL/GenBank/DDBJ whole genome shotgun (WGS) entry which is preliminary data.</text>
</comment>
<dbReference type="Proteomes" id="UP001140949">
    <property type="component" value="Unassembled WGS sequence"/>
</dbReference>
<reference evidence="1" key="2">
    <citation type="submission" date="2023-04" db="EMBL/GenBank/DDBJ databases">
        <authorList>
            <person name="Bruccoleri R.E."/>
            <person name="Oakeley E.J."/>
            <person name="Faust A.-M."/>
            <person name="Dessus-Babus S."/>
            <person name="Altorfer M."/>
            <person name="Burckhardt D."/>
            <person name="Oertli M."/>
            <person name="Naumann U."/>
            <person name="Petersen F."/>
            <person name="Wong J."/>
        </authorList>
    </citation>
    <scope>NUCLEOTIDE SEQUENCE</scope>
    <source>
        <strain evidence="1">GSM-AAB239-AS_SAM_17_03QT</strain>
        <tissue evidence="1">Leaf</tissue>
    </source>
</reference>
<organism evidence="1 2">
    <name type="scientific">Iris pallida</name>
    <name type="common">Sweet iris</name>
    <dbReference type="NCBI Taxonomy" id="29817"/>
    <lineage>
        <taxon>Eukaryota</taxon>
        <taxon>Viridiplantae</taxon>
        <taxon>Streptophyta</taxon>
        <taxon>Embryophyta</taxon>
        <taxon>Tracheophyta</taxon>
        <taxon>Spermatophyta</taxon>
        <taxon>Magnoliopsida</taxon>
        <taxon>Liliopsida</taxon>
        <taxon>Asparagales</taxon>
        <taxon>Iridaceae</taxon>
        <taxon>Iridoideae</taxon>
        <taxon>Irideae</taxon>
        <taxon>Iris</taxon>
    </lineage>
</organism>
<proteinExistence type="predicted"/>
<dbReference type="EMBL" id="JANAVB010012599">
    <property type="protein sequence ID" value="KAJ6836010.1"/>
    <property type="molecule type" value="Genomic_DNA"/>
</dbReference>
<dbReference type="AlphaFoldDB" id="A0AAX6H4P9"/>
<keyword evidence="2" id="KW-1185">Reference proteome</keyword>
<gene>
    <name evidence="1" type="ORF">M6B38_329310</name>
</gene>
<accession>A0AAX6H4P9</accession>
<evidence type="ECO:0000313" key="2">
    <source>
        <dbReference type="Proteomes" id="UP001140949"/>
    </source>
</evidence>
<evidence type="ECO:0000313" key="1">
    <source>
        <dbReference type="EMBL" id="KAJ6836010.1"/>
    </source>
</evidence>
<sequence>MRMYSDVKNWLRSVDADTDADARGWTRGWARWLLW</sequence>
<protein>
    <submittedName>
        <fullName evidence="1">Leucine-rich repeat extensin-like protein 7</fullName>
    </submittedName>
</protein>
<reference evidence="1" key="1">
    <citation type="journal article" date="2023" name="GigaByte">
        <title>Genome assembly of the bearded iris, Iris pallida Lam.</title>
        <authorList>
            <person name="Bruccoleri R.E."/>
            <person name="Oakeley E.J."/>
            <person name="Faust A.M.E."/>
            <person name="Altorfer M."/>
            <person name="Dessus-Babus S."/>
            <person name="Burckhardt D."/>
            <person name="Oertli M."/>
            <person name="Naumann U."/>
            <person name="Petersen F."/>
            <person name="Wong J."/>
        </authorList>
    </citation>
    <scope>NUCLEOTIDE SEQUENCE</scope>
    <source>
        <strain evidence="1">GSM-AAB239-AS_SAM_17_03QT</strain>
    </source>
</reference>
<name>A0AAX6H4P9_IRIPA</name>